<proteinExistence type="predicted"/>
<protein>
    <submittedName>
        <fullName evidence="1">Uncharacterized protein</fullName>
    </submittedName>
</protein>
<dbReference type="STRING" id="1121419.SAMN05443529_1446"/>
<name>A0A1G8L2U2_9FIRM</name>
<accession>A0A1G8L2U2</accession>
<reference evidence="2" key="1">
    <citation type="submission" date="2016-10" db="EMBL/GenBank/DDBJ databases">
        <authorList>
            <person name="Varghese N."/>
            <person name="Submissions S."/>
        </authorList>
    </citation>
    <scope>NUCLEOTIDE SEQUENCE [LARGE SCALE GENOMIC DNA]</scope>
    <source>
        <strain evidence="2">DSM 8344</strain>
    </source>
</reference>
<dbReference type="AlphaFoldDB" id="A0A1G8L2U2"/>
<evidence type="ECO:0000313" key="1">
    <source>
        <dbReference type="EMBL" id="SDI49993.1"/>
    </source>
</evidence>
<evidence type="ECO:0000313" key="2">
    <source>
        <dbReference type="Proteomes" id="UP000198656"/>
    </source>
</evidence>
<dbReference type="Proteomes" id="UP000198656">
    <property type="component" value="Unassembled WGS sequence"/>
</dbReference>
<gene>
    <name evidence="1" type="ORF">SAMN05443529_1446</name>
</gene>
<dbReference type="EMBL" id="FNCP01000044">
    <property type="protein sequence ID" value="SDI49993.1"/>
    <property type="molecule type" value="Genomic_DNA"/>
</dbReference>
<organism evidence="1 2">
    <name type="scientific">Desulfosporosinus hippei DSM 8344</name>
    <dbReference type="NCBI Taxonomy" id="1121419"/>
    <lineage>
        <taxon>Bacteria</taxon>
        <taxon>Bacillati</taxon>
        <taxon>Bacillota</taxon>
        <taxon>Clostridia</taxon>
        <taxon>Eubacteriales</taxon>
        <taxon>Desulfitobacteriaceae</taxon>
        <taxon>Desulfosporosinus</taxon>
    </lineage>
</organism>
<keyword evidence="2" id="KW-1185">Reference proteome</keyword>
<sequence length="74" mass="9117">MKRTFLRMLISMKDFPSKVFNDSNLKLDRMNLYEVFINITFKRFLPYSKKGSVLLISRLKRIYFYHNNFRVIMK</sequence>